<accession>A0A803QEG4</accession>
<dbReference type="EMBL" id="UZAU01000769">
    <property type="status" value="NOT_ANNOTATED_CDS"/>
    <property type="molecule type" value="Genomic_DNA"/>
</dbReference>
<name>A0A803QEG4_CANSA</name>
<proteinExistence type="predicted"/>
<evidence type="ECO:0000256" key="1">
    <source>
        <dbReference type="SAM" id="MobiDB-lite"/>
    </source>
</evidence>
<evidence type="ECO:0000313" key="3">
    <source>
        <dbReference type="Proteomes" id="UP000596661"/>
    </source>
</evidence>
<dbReference type="Proteomes" id="UP000596661">
    <property type="component" value="Chromosome 9"/>
</dbReference>
<evidence type="ECO:0000313" key="2">
    <source>
        <dbReference type="EnsemblPlants" id="cds.evm.model.09.1443"/>
    </source>
</evidence>
<dbReference type="Gramene" id="evm.model.09.1443">
    <property type="protein sequence ID" value="cds.evm.model.09.1443"/>
    <property type="gene ID" value="evm.TU.09.1443"/>
</dbReference>
<dbReference type="AlphaFoldDB" id="A0A803QEG4"/>
<reference evidence="2" key="2">
    <citation type="submission" date="2021-03" db="UniProtKB">
        <authorList>
            <consortium name="EnsemblPlants"/>
        </authorList>
    </citation>
    <scope>IDENTIFICATION</scope>
</reference>
<reference evidence="2" key="1">
    <citation type="submission" date="2018-11" db="EMBL/GenBank/DDBJ databases">
        <authorList>
            <person name="Grassa J C."/>
        </authorList>
    </citation>
    <scope>NUCLEOTIDE SEQUENCE [LARGE SCALE GENOMIC DNA]</scope>
</reference>
<organism evidence="2 3">
    <name type="scientific">Cannabis sativa</name>
    <name type="common">Hemp</name>
    <name type="synonym">Marijuana</name>
    <dbReference type="NCBI Taxonomy" id="3483"/>
    <lineage>
        <taxon>Eukaryota</taxon>
        <taxon>Viridiplantae</taxon>
        <taxon>Streptophyta</taxon>
        <taxon>Embryophyta</taxon>
        <taxon>Tracheophyta</taxon>
        <taxon>Spermatophyta</taxon>
        <taxon>Magnoliopsida</taxon>
        <taxon>eudicotyledons</taxon>
        <taxon>Gunneridae</taxon>
        <taxon>Pentapetalae</taxon>
        <taxon>rosids</taxon>
        <taxon>fabids</taxon>
        <taxon>Rosales</taxon>
        <taxon>Cannabaceae</taxon>
        <taxon>Cannabis</taxon>
    </lineage>
</organism>
<sequence length="148" mass="16705">MLAAKGFTLREGVDYNEFFSPMDKQASIRDIMVKAASIPLAAHFKLSKDQSPQIEDDRKIMDHIPYASVIGNLTYVMVYTRSGLGLAHAMSIISGFISNPGEQHWEDLKWIMRIKLRKRDGGDGFDGSMRKKGDVGGAFNRPERKKER</sequence>
<protein>
    <submittedName>
        <fullName evidence="2">Uncharacterized protein</fullName>
    </submittedName>
</protein>
<feature type="region of interest" description="Disordered" evidence="1">
    <location>
        <begin position="123"/>
        <end position="148"/>
    </location>
</feature>
<dbReference type="EnsemblPlants" id="evm.model.09.1443">
    <property type="protein sequence ID" value="cds.evm.model.09.1443"/>
    <property type="gene ID" value="evm.TU.09.1443"/>
</dbReference>
<keyword evidence="3" id="KW-1185">Reference proteome</keyword>